<dbReference type="EMBL" id="MLFT02000010">
    <property type="protein sequence ID" value="PHT35643.1"/>
    <property type="molecule type" value="Genomic_DNA"/>
</dbReference>
<dbReference type="Proteomes" id="UP000224567">
    <property type="component" value="Unassembled WGS sequence"/>
</dbReference>
<sequence>MIPSTFSADPPSLASSSTFSLPSSAIGDGNFNYGIAWYGNIHYLLCAEKKGHGYREWLRSEARDLSHQHRNQMSSMQLLRAGLFTFGIELLRCLI</sequence>
<comment type="caution">
    <text evidence="1">The sequence shown here is derived from an EMBL/GenBank/DDBJ whole genome shotgun (WGS) entry which is preliminary data.</text>
</comment>
<protein>
    <submittedName>
        <fullName evidence="1">Uncharacterized protein</fullName>
    </submittedName>
</protein>
<proteinExistence type="predicted"/>
<evidence type="ECO:0000313" key="2">
    <source>
        <dbReference type="Proteomes" id="UP000224567"/>
    </source>
</evidence>
<reference evidence="2" key="2">
    <citation type="journal article" date="2017" name="J. Anim. Genet.">
        <title>Multiple reference genome sequences of hot pepper reveal the massive evolution of plant disease resistance genes by retroduplication.</title>
        <authorList>
            <person name="Kim S."/>
            <person name="Park J."/>
            <person name="Yeom S.-I."/>
            <person name="Kim Y.-M."/>
            <person name="Seo E."/>
            <person name="Kim K.-T."/>
            <person name="Kim M.-S."/>
            <person name="Lee J.M."/>
            <person name="Cheong K."/>
            <person name="Shin H.-S."/>
            <person name="Kim S.-B."/>
            <person name="Han K."/>
            <person name="Lee J."/>
            <person name="Park M."/>
            <person name="Lee H.-A."/>
            <person name="Lee H.-Y."/>
            <person name="Lee Y."/>
            <person name="Oh S."/>
            <person name="Lee J.H."/>
            <person name="Choi E."/>
            <person name="Choi E."/>
            <person name="Lee S.E."/>
            <person name="Jeon J."/>
            <person name="Kim H."/>
            <person name="Choi G."/>
            <person name="Song H."/>
            <person name="Lee J."/>
            <person name="Lee S.-C."/>
            <person name="Kwon J.-K."/>
            <person name="Lee H.-Y."/>
            <person name="Koo N."/>
            <person name="Hong Y."/>
            <person name="Kim R.W."/>
            <person name="Kang W.-H."/>
            <person name="Huh J.H."/>
            <person name="Kang B.-C."/>
            <person name="Yang T.-J."/>
            <person name="Lee Y.-H."/>
            <person name="Bennetzen J.L."/>
            <person name="Choi D."/>
        </authorList>
    </citation>
    <scope>NUCLEOTIDE SEQUENCE [LARGE SCALE GENOMIC DNA]</scope>
    <source>
        <strain evidence="2">cv. PBC81</strain>
    </source>
</reference>
<organism evidence="1 2">
    <name type="scientific">Capsicum baccatum</name>
    <name type="common">Peruvian pepper</name>
    <dbReference type="NCBI Taxonomy" id="33114"/>
    <lineage>
        <taxon>Eukaryota</taxon>
        <taxon>Viridiplantae</taxon>
        <taxon>Streptophyta</taxon>
        <taxon>Embryophyta</taxon>
        <taxon>Tracheophyta</taxon>
        <taxon>Spermatophyta</taxon>
        <taxon>Magnoliopsida</taxon>
        <taxon>eudicotyledons</taxon>
        <taxon>Gunneridae</taxon>
        <taxon>Pentapetalae</taxon>
        <taxon>asterids</taxon>
        <taxon>lamiids</taxon>
        <taxon>Solanales</taxon>
        <taxon>Solanaceae</taxon>
        <taxon>Solanoideae</taxon>
        <taxon>Capsiceae</taxon>
        <taxon>Capsicum</taxon>
    </lineage>
</organism>
<gene>
    <name evidence="1" type="ORF">CQW23_23343</name>
</gene>
<accession>A0A2G2VRR2</accession>
<name>A0A2G2VRR2_CAPBA</name>
<reference evidence="1 2" key="1">
    <citation type="journal article" date="2017" name="Genome Biol.">
        <title>New reference genome sequences of hot pepper reveal the massive evolution of plant disease-resistance genes by retroduplication.</title>
        <authorList>
            <person name="Kim S."/>
            <person name="Park J."/>
            <person name="Yeom S.I."/>
            <person name="Kim Y.M."/>
            <person name="Seo E."/>
            <person name="Kim K.T."/>
            <person name="Kim M.S."/>
            <person name="Lee J.M."/>
            <person name="Cheong K."/>
            <person name="Shin H.S."/>
            <person name="Kim S.B."/>
            <person name="Han K."/>
            <person name="Lee J."/>
            <person name="Park M."/>
            <person name="Lee H.A."/>
            <person name="Lee H.Y."/>
            <person name="Lee Y."/>
            <person name="Oh S."/>
            <person name="Lee J.H."/>
            <person name="Choi E."/>
            <person name="Choi E."/>
            <person name="Lee S.E."/>
            <person name="Jeon J."/>
            <person name="Kim H."/>
            <person name="Choi G."/>
            <person name="Song H."/>
            <person name="Lee J."/>
            <person name="Lee S.C."/>
            <person name="Kwon J.K."/>
            <person name="Lee H.Y."/>
            <person name="Koo N."/>
            <person name="Hong Y."/>
            <person name="Kim R.W."/>
            <person name="Kang W.H."/>
            <person name="Huh J.H."/>
            <person name="Kang B.C."/>
            <person name="Yang T.J."/>
            <person name="Lee Y.H."/>
            <person name="Bennetzen J.L."/>
            <person name="Choi D."/>
        </authorList>
    </citation>
    <scope>NUCLEOTIDE SEQUENCE [LARGE SCALE GENOMIC DNA]</scope>
    <source>
        <strain evidence="2">cv. PBC81</strain>
    </source>
</reference>
<evidence type="ECO:0000313" key="1">
    <source>
        <dbReference type="EMBL" id="PHT35643.1"/>
    </source>
</evidence>
<dbReference type="AlphaFoldDB" id="A0A2G2VRR2"/>
<keyword evidence="2" id="KW-1185">Reference proteome</keyword>